<dbReference type="CDD" id="cd00586">
    <property type="entry name" value="4HBT"/>
    <property type="match status" value="1"/>
</dbReference>
<feature type="domain" description="Thioesterase" evidence="3">
    <location>
        <begin position="23"/>
        <end position="104"/>
    </location>
</feature>
<evidence type="ECO:0000313" key="4">
    <source>
        <dbReference type="EMBL" id="PJK30316.1"/>
    </source>
</evidence>
<name>A0A2M9G3R0_9PROT</name>
<dbReference type="PIRSF" id="PIRSF003230">
    <property type="entry name" value="YbgC"/>
    <property type="match status" value="1"/>
</dbReference>
<organism evidence="4 5">
    <name type="scientific">Minwuia thermotolerans</name>
    <dbReference type="NCBI Taxonomy" id="2056226"/>
    <lineage>
        <taxon>Bacteria</taxon>
        <taxon>Pseudomonadati</taxon>
        <taxon>Pseudomonadota</taxon>
        <taxon>Alphaproteobacteria</taxon>
        <taxon>Minwuiales</taxon>
        <taxon>Minwuiaceae</taxon>
        <taxon>Minwuia</taxon>
    </lineage>
</organism>
<dbReference type="PANTHER" id="PTHR31793">
    <property type="entry name" value="4-HYDROXYBENZOYL-COA THIOESTERASE FAMILY MEMBER"/>
    <property type="match status" value="1"/>
</dbReference>
<evidence type="ECO:0000259" key="3">
    <source>
        <dbReference type="Pfam" id="PF03061"/>
    </source>
</evidence>
<keyword evidence="5" id="KW-1185">Reference proteome</keyword>
<dbReference type="AlphaFoldDB" id="A0A2M9G3R0"/>
<keyword evidence="2" id="KW-0378">Hydrolase</keyword>
<comment type="similarity">
    <text evidence="1">Belongs to the 4-hydroxybenzoyl-CoA thioesterase family.</text>
</comment>
<dbReference type="Pfam" id="PF03061">
    <property type="entry name" value="4HBT"/>
    <property type="match status" value="1"/>
</dbReference>
<dbReference type="InterPro" id="IPR006684">
    <property type="entry name" value="YbgC/YbaW"/>
</dbReference>
<dbReference type="InterPro" id="IPR029069">
    <property type="entry name" value="HotDog_dom_sf"/>
</dbReference>
<evidence type="ECO:0000256" key="1">
    <source>
        <dbReference type="ARBA" id="ARBA00005953"/>
    </source>
</evidence>
<dbReference type="NCBIfam" id="TIGR00051">
    <property type="entry name" value="YbgC/FadM family acyl-CoA thioesterase"/>
    <property type="match status" value="1"/>
</dbReference>
<evidence type="ECO:0000313" key="5">
    <source>
        <dbReference type="Proteomes" id="UP000229498"/>
    </source>
</evidence>
<dbReference type="InterPro" id="IPR050563">
    <property type="entry name" value="4-hydroxybenzoyl-CoA_TE"/>
</dbReference>
<sequence>MSQRNAFRFAHPFRVRYAEIDGQGIVFNAHYLTYFDTAITEYLRHLGYDYEAEVKRTGDDFHLVKTTLEYRAPIRFDEEIEVGVRVPRIGRSSLVFELGIFGKGESEPRATGENIWVNTNQTTHETVPVPDRFIDLIRTLEGDALEVGRPG</sequence>
<gene>
    <name evidence="4" type="ORF">CVT23_08015</name>
</gene>
<evidence type="ECO:0000256" key="2">
    <source>
        <dbReference type="ARBA" id="ARBA00022801"/>
    </source>
</evidence>
<dbReference type="InterPro" id="IPR006683">
    <property type="entry name" value="Thioestr_dom"/>
</dbReference>
<dbReference type="SUPFAM" id="SSF54637">
    <property type="entry name" value="Thioesterase/thiol ester dehydrase-isomerase"/>
    <property type="match status" value="1"/>
</dbReference>
<comment type="caution">
    <text evidence="4">The sequence shown here is derived from an EMBL/GenBank/DDBJ whole genome shotgun (WGS) entry which is preliminary data.</text>
</comment>
<reference evidence="4 5" key="1">
    <citation type="submission" date="2017-11" db="EMBL/GenBank/DDBJ databases">
        <title>Draft genome sequence of Rhizobiales bacterium SY3-13.</title>
        <authorList>
            <person name="Sun C."/>
        </authorList>
    </citation>
    <scope>NUCLEOTIDE SEQUENCE [LARGE SCALE GENOMIC DNA]</scope>
    <source>
        <strain evidence="4 5">SY3-13</strain>
    </source>
</reference>
<dbReference type="EMBL" id="PHIG01000029">
    <property type="protein sequence ID" value="PJK30316.1"/>
    <property type="molecule type" value="Genomic_DNA"/>
</dbReference>
<dbReference type="GO" id="GO:0047617">
    <property type="term" value="F:fatty acyl-CoA hydrolase activity"/>
    <property type="evidence" value="ECO:0007669"/>
    <property type="project" value="TreeGrafter"/>
</dbReference>
<dbReference type="RefSeq" id="WP_109795513.1">
    <property type="nucleotide sequence ID" value="NZ_PHIG01000029.1"/>
</dbReference>
<dbReference type="Gene3D" id="3.10.129.10">
    <property type="entry name" value="Hotdog Thioesterase"/>
    <property type="match status" value="1"/>
</dbReference>
<protein>
    <submittedName>
        <fullName evidence="4">Acyl-CoA thioesterase</fullName>
    </submittedName>
</protein>
<dbReference type="OrthoDB" id="9799036at2"/>
<dbReference type="Proteomes" id="UP000229498">
    <property type="component" value="Unassembled WGS sequence"/>
</dbReference>
<dbReference type="PANTHER" id="PTHR31793:SF27">
    <property type="entry name" value="NOVEL THIOESTERASE SUPERFAMILY DOMAIN AND SAPOSIN A-TYPE DOMAIN CONTAINING PROTEIN (0610012H03RIK)"/>
    <property type="match status" value="1"/>
</dbReference>
<accession>A0A2M9G3R0</accession>
<proteinExistence type="inferred from homology"/>